<feature type="domain" description="Anaphase-promoting complex subunit 2 C-terminal" evidence="1">
    <location>
        <begin position="122"/>
        <end position="181"/>
    </location>
</feature>
<dbReference type="GO" id="GO:0005680">
    <property type="term" value="C:anaphase-promoting complex"/>
    <property type="evidence" value="ECO:0007669"/>
    <property type="project" value="TreeGrafter"/>
</dbReference>
<dbReference type="InterPro" id="IPR036390">
    <property type="entry name" value="WH_DNA-bd_sf"/>
</dbReference>
<dbReference type="GO" id="GO:0007091">
    <property type="term" value="P:metaphase/anaphase transition of mitotic cell cycle"/>
    <property type="evidence" value="ECO:0007669"/>
    <property type="project" value="TreeGrafter"/>
</dbReference>
<dbReference type="InterPro" id="IPR036388">
    <property type="entry name" value="WH-like_DNA-bd_sf"/>
</dbReference>
<dbReference type="InterPro" id="IPR044554">
    <property type="entry name" value="ANAPC2"/>
</dbReference>
<dbReference type="STRING" id="51511.ENSCSAVP00000015922"/>
<sequence length="186" mass="21759">MVKIEIEINGKNLEFKVPPLQATLILHFAEKDVWSLTELSNHMLVAPTVLRRKILFWVQRGILRQCTMDTFMTNEKHPNSIPPPSDISTCLAACEEEEEEDKTNSDAEQEKRKKDNKMFWFYIKGMLKNFQSLPLDRIHKMLQMFAINDSNMQIELSQLKRILNENVQQGYLVIEAGKFKLTDDMK</sequence>
<dbReference type="Ensembl" id="ENSCSAVT00000016101.1">
    <property type="protein sequence ID" value="ENSCSAVP00000015922.1"/>
    <property type="gene ID" value="ENSCSAVG00000009369.1"/>
</dbReference>
<reference evidence="3" key="1">
    <citation type="submission" date="2003-08" db="EMBL/GenBank/DDBJ databases">
        <authorList>
            <person name="Birren B."/>
            <person name="Nusbaum C."/>
            <person name="Abebe A."/>
            <person name="Abouelleil A."/>
            <person name="Adekoya E."/>
            <person name="Ait-zahra M."/>
            <person name="Allen N."/>
            <person name="Allen T."/>
            <person name="An P."/>
            <person name="Anderson M."/>
            <person name="Anderson S."/>
            <person name="Arachchi H."/>
            <person name="Armbruster J."/>
            <person name="Bachantsang P."/>
            <person name="Baldwin J."/>
            <person name="Barry A."/>
            <person name="Bayul T."/>
            <person name="Blitshsteyn B."/>
            <person name="Bloom T."/>
            <person name="Blye J."/>
            <person name="Boguslavskiy L."/>
            <person name="Borowsky M."/>
            <person name="Boukhgalter B."/>
            <person name="Brunache A."/>
            <person name="Butler J."/>
            <person name="Calixte N."/>
            <person name="Calvo S."/>
            <person name="Camarata J."/>
            <person name="Campo K."/>
            <person name="Chang J."/>
            <person name="Cheshatsang Y."/>
            <person name="Citroen M."/>
            <person name="Collymore A."/>
            <person name="Considine T."/>
            <person name="Cook A."/>
            <person name="Cooke P."/>
            <person name="Corum B."/>
            <person name="Cuomo C."/>
            <person name="David R."/>
            <person name="Dawoe T."/>
            <person name="Degray S."/>
            <person name="Dodge S."/>
            <person name="Dooley K."/>
            <person name="Dorje P."/>
            <person name="Dorjee K."/>
            <person name="Dorris L."/>
            <person name="Duffey N."/>
            <person name="Dupes A."/>
            <person name="Elkins T."/>
            <person name="Engels R."/>
            <person name="Erickson J."/>
            <person name="Farina A."/>
            <person name="Faro S."/>
            <person name="Ferreira P."/>
            <person name="Fischer H."/>
            <person name="Fitzgerald M."/>
            <person name="Foley K."/>
            <person name="Gage D."/>
            <person name="Galagan J."/>
            <person name="Gearin G."/>
            <person name="Gnerre S."/>
            <person name="Gnirke A."/>
            <person name="Goyette A."/>
            <person name="Graham J."/>
            <person name="Grandbois E."/>
            <person name="Gyaltsen K."/>
            <person name="Hafez N."/>
            <person name="Hagopian D."/>
            <person name="Hagos B."/>
            <person name="Hall J."/>
            <person name="Hatcher B."/>
            <person name="Heller A."/>
            <person name="Higgins H."/>
            <person name="Honan T."/>
            <person name="Horn A."/>
            <person name="Houde N."/>
            <person name="Hughes L."/>
            <person name="Hulme W."/>
            <person name="Husby E."/>
            <person name="Iliev I."/>
            <person name="Jaffe D."/>
            <person name="Jones C."/>
            <person name="Kamal M."/>
            <person name="Kamat A."/>
            <person name="Kamvysselis M."/>
            <person name="Karlsson E."/>
            <person name="Kells C."/>
            <person name="Kieu A."/>
            <person name="Kisner P."/>
            <person name="Kodira C."/>
            <person name="Kulbokas E."/>
            <person name="Labutti K."/>
            <person name="Lama D."/>
            <person name="Landers T."/>
            <person name="Leger J."/>
            <person name="Levine S."/>
            <person name="Lewis D."/>
            <person name="Lewis T."/>
            <person name="Lindblad-toh K."/>
            <person name="Liu X."/>
            <person name="Lokyitsang T."/>
            <person name="Lokyitsang Y."/>
            <person name="Lucien O."/>
            <person name="Lui A."/>
            <person name="Ma L.J."/>
            <person name="Mabbitt R."/>
            <person name="Macdonald J."/>
            <person name="Maclean C."/>
            <person name="Major J."/>
            <person name="Manning J."/>
            <person name="Marabella R."/>
            <person name="Maru K."/>
            <person name="Matthews C."/>
            <person name="Mauceli E."/>
            <person name="Mccarthy M."/>
            <person name="Mcdonough S."/>
            <person name="Mcghee T."/>
            <person name="Meldrim J."/>
            <person name="Meneus L."/>
            <person name="Mesirov J."/>
            <person name="Mihalev A."/>
            <person name="Mihova T."/>
            <person name="Mikkelsen T."/>
            <person name="Mlenga V."/>
            <person name="Moru K."/>
            <person name="Mozes J."/>
            <person name="Mulrain L."/>
            <person name="Munson G."/>
            <person name="Naylor J."/>
            <person name="Newes C."/>
            <person name="Nguyen C."/>
            <person name="Nguyen N."/>
            <person name="Nguyen T."/>
            <person name="Nicol R."/>
            <person name="Nielsen C."/>
            <person name="Nizzari M."/>
            <person name="Norbu C."/>
            <person name="Norbu N."/>
            <person name="O'donnell P."/>
            <person name="Okoawo O."/>
            <person name="O'leary S."/>
            <person name="Omotosho B."/>
            <person name="O'neill K."/>
            <person name="Osman S."/>
            <person name="Parker S."/>
            <person name="Perrin D."/>
            <person name="Phunkhang P."/>
            <person name="Piqani B."/>
            <person name="Purcell S."/>
            <person name="Rachupka T."/>
            <person name="Ramasamy U."/>
            <person name="Rameau R."/>
            <person name="Ray V."/>
            <person name="Raymond C."/>
            <person name="Retta R."/>
            <person name="Richardson S."/>
            <person name="Rise C."/>
            <person name="Rodriguez J."/>
            <person name="Rogers J."/>
            <person name="Rogov P."/>
            <person name="Rutman M."/>
            <person name="Schupbach R."/>
            <person name="Seaman C."/>
            <person name="Settipalli S."/>
            <person name="Sharpe T."/>
            <person name="Sheridan J."/>
            <person name="Sherpa N."/>
            <person name="Shi J."/>
            <person name="Smirnov S."/>
            <person name="Smith C."/>
            <person name="Sougnez C."/>
            <person name="Spencer B."/>
            <person name="Stalker J."/>
            <person name="Stange-thomann N."/>
            <person name="Stavropoulos S."/>
            <person name="Stetson K."/>
            <person name="Stone C."/>
            <person name="Stone S."/>
            <person name="Stubbs M."/>
            <person name="Talamas J."/>
            <person name="Tchuinga P."/>
            <person name="Tenzing P."/>
            <person name="Tesfaye S."/>
            <person name="Theodore J."/>
            <person name="Thoulutsang Y."/>
            <person name="Topham K."/>
            <person name="Towey S."/>
            <person name="Tsamla T."/>
            <person name="Tsomo N."/>
            <person name="Vallee D."/>
            <person name="Vassiliev H."/>
            <person name="Venkataraman V."/>
            <person name="Vinson J."/>
            <person name="Vo A."/>
            <person name="Wade C."/>
            <person name="Wang S."/>
            <person name="Wangchuk T."/>
            <person name="Wangdi T."/>
            <person name="Whittaker C."/>
            <person name="Wilkinson J."/>
            <person name="Wu Y."/>
            <person name="Wyman D."/>
            <person name="Yadav S."/>
            <person name="Yang S."/>
            <person name="Yang X."/>
            <person name="Yeager S."/>
            <person name="Yee E."/>
            <person name="Young G."/>
            <person name="Zainoun J."/>
            <person name="Zembeck L."/>
            <person name="Zimmer A."/>
            <person name="Zody M."/>
            <person name="Lander E."/>
        </authorList>
    </citation>
    <scope>NUCLEOTIDE SEQUENCE [LARGE SCALE GENOMIC DNA]</scope>
</reference>
<reference evidence="2" key="2">
    <citation type="submission" date="2025-08" db="UniProtKB">
        <authorList>
            <consortium name="Ensembl"/>
        </authorList>
    </citation>
    <scope>IDENTIFICATION</scope>
</reference>
<dbReference type="AlphaFoldDB" id="H2ZEA6"/>
<dbReference type="PANTHER" id="PTHR45957:SF1">
    <property type="entry name" value="ANAPHASE-PROMOTING COMPLEX SUBUNIT 2"/>
    <property type="match status" value="1"/>
</dbReference>
<dbReference type="OMA" id="MTIERIH"/>
<dbReference type="InterPro" id="IPR014786">
    <property type="entry name" value="ANAPC2_C"/>
</dbReference>
<reference evidence="2" key="3">
    <citation type="submission" date="2025-09" db="UniProtKB">
        <authorList>
            <consortium name="Ensembl"/>
        </authorList>
    </citation>
    <scope>IDENTIFICATION</scope>
</reference>
<evidence type="ECO:0000313" key="3">
    <source>
        <dbReference type="Proteomes" id="UP000007875"/>
    </source>
</evidence>
<dbReference type="SUPFAM" id="SSF75632">
    <property type="entry name" value="Cullin homology domain"/>
    <property type="match status" value="1"/>
</dbReference>
<dbReference type="HOGENOM" id="CLU_1744028_0_0_1"/>
<dbReference type="Gene3D" id="1.10.10.10">
    <property type="entry name" value="Winged helix-like DNA-binding domain superfamily/Winged helix DNA-binding domain"/>
    <property type="match status" value="1"/>
</dbReference>
<protein>
    <recommendedName>
        <fullName evidence="1">Anaphase-promoting complex subunit 2 C-terminal domain-containing protein</fullName>
    </recommendedName>
</protein>
<name>H2ZEA6_CIOSA</name>
<dbReference type="eggNOG" id="KOG2165">
    <property type="taxonomic scope" value="Eukaryota"/>
</dbReference>
<dbReference type="Pfam" id="PF08672">
    <property type="entry name" value="ANAPC2"/>
    <property type="match status" value="1"/>
</dbReference>
<dbReference type="InterPro" id="IPR036317">
    <property type="entry name" value="Cullin_homology_sf"/>
</dbReference>
<dbReference type="SUPFAM" id="SSF46785">
    <property type="entry name" value="Winged helix' DNA-binding domain"/>
    <property type="match status" value="1"/>
</dbReference>
<organism evidence="2 3">
    <name type="scientific">Ciona savignyi</name>
    <name type="common">Pacific transparent sea squirt</name>
    <dbReference type="NCBI Taxonomy" id="51511"/>
    <lineage>
        <taxon>Eukaryota</taxon>
        <taxon>Metazoa</taxon>
        <taxon>Chordata</taxon>
        <taxon>Tunicata</taxon>
        <taxon>Ascidiacea</taxon>
        <taxon>Phlebobranchia</taxon>
        <taxon>Cionidae</taxon>
        <taxon>Ciona</taxon>
    </lineage>
</organism>
<dbReference type="Gene3D" id="3.30.230.130">
    <property type="entry name" value="Cullin, Chain C, Domain 2"/>
    <property type="match status" value="1"/>
</dbReference>
<dbReference type="InParanoid" id="H2ZEA6"/>
<accession>H2ZEA6</accession>
<evidence type="ECO:0000259" key="1">
    <source>
        <dbReference type="SMART" id="SM01013"/>
    </source>
</evidence>
<proteinExistence type="predicted"/>
<keyword evidence="3" id="KW-1185">Reference proteome</keyword>
<evidence type="ECO:0000313" key="2">
    <source>
        <dbReference type="Ensembl" id="ENSCSAVP00000015922.1"/>
    </source>
</evidence>
<dbReference type="SMART" id="SM01013">
    <property type="entry name" value="APC2"/>
    <property type="match status" value="1"/>
</dbReference>
<dbReference type="PANTHER" id="PTHR45957">
    <property type="entry name" value="ANAPHASE-PROMOTING COMPLEX SUBUNIT 2"/>
    <property type="match status" value="1"/>
</dbReference>
<dbReference type="GeneTree" id="ENSGT00390000016127"/>
<dbReference type="Proteomes" id="UP000007875">
    <property type="component" value="Unassembled WGS sequence"/>
</dbReference>
<dbReference type="GO" id="GO:0070979">
    <property type="term" value="P:protein K11-linked ubiquitination"/>
    <property type="evidence" value="ECO:0007669"/>
    <property type="project" value="TreeGrafter"/>
</dbReference>